<dbReference type="InterPro" id="IPR046960">
    <property type="entry name" value="PPR_At4g14850-like_plant"/>
</dbReference>
<dbReference type="AlphaFoldDB" id="A0A9D4WBG4"/>
<evidence type="ECO:0000313" key="5">
    <source>
        <dbReference type="Proteomes" id="UP001058974"/>
    </source>
</evidence>
<organism evidence="4 5">
    <name type="scientific">Pisum sativum</name>
    <name type="common">Garden pea</name>
    <name type="synonym">Lathyrus oleraceus</name>
    <dbReference type="NCBI Taxonomy" id="3888"/>
    <lineage>
        <taxon>Eukaryota</taxon>
        <taxon>Viridiplantae</taxon>
        <taxon>Streptophyta</taxon>
        <taxon>Embryophyta</taxon>
        <taxon>Tracheophyta</taxon>
        <taxon>Spermatophyta</taxon>
        <taxon>Magnoliopsida</taxon>
        <taxon>eudicotyledons</taxon>
        <taxon>Gunneridae</taxon>
        <taxon>Pentapetalae</taxon>
        <taxon>rosids</taxon>
        <taxon>fabids</taxon>
        <taxon>Fabales</taxon>
        <taxon>Fabaceae</taxon>
        <taxon>Papilionoideae</taxon>
        <taxon>50 kb inversion clade</taxon>
        <taxon>NPAAA clade</taxon>
        <taxon>Hologalegina</taxon>
        <taxon>IRL clade</taxon>
        <taxon>Fabeae</taxon>
        <taxon>Lathyrus</taxon>
    </lineage>
</organism>
<dbReference type="EMBL" id="JAMSHJ010000006">
    <property type="protein sequence ID" value="KAI5397561.1"/>
    <property type="molecule type" value="Genomic_DNA"/>
</dbReference>
<dbReference type="Gramene" id="Psat06G0339700-T1">
    <property type="protein sequence ID" value="KAI5397561.1"/>
    <property type="gene ID" value="KIW84_063397"/>
</dbReference>
<dbReference type="Proteomes" id="UP001058974">
    <property type="component" value="Chromosome 6"/>
</dbReference>
<dbReference type="NCBIfam" id="TIGR00756">
    <property type="entry name" value="PPR"/>
    <property type="match status" value="1"/>
</dbReference>
<dbReference type="InterPro" id="IPR002885">
    <property type="entry name" value="PPR_rpt"/>
</dbReference>
<evidence type="ECO:0000256" key="1">
    <source>
        <dbReference type="ARBA" id="ARBA00022737"/>
    </source>
</evidence>
<name>A0A9D4WBG4_PEA</name>
<proteinExistence type="predicted"/>
<reference evidence="4 5" key="1">
    <citation type="journal article" date="2022" name="Nat. Genet.">
        <title>Improved pea reference genome and pan-genome highlight genomic features and evolutionary characteristics.</title>
        <authorList>
            <person name="Yang T."/>
            <person name="Liu R."/>
            <person name="Luo Y."/>
            <person name="Hu S."/>
            <person name="Wang D."/>
            <person name="Wang C."/>
            <person name="Pandey M.K."/>
            <person name="Ge S."/>
            <person name="Xu Q."/>
            <person name="Li N."/>
            <person name="Li G."/>
            <person name="Huang Y."/>
            <person name="Saxena R.K."/>
            <person name="Ji Y."/>
            <person name="Li M."/>
            <person name="Yan X."/>
            <person name="He Y."/>
            <person name="Liu Y."/>
            <person name="Wang X."/>
            <person name="Xiang C."/>
            <person name="Varshney R.K."/>
            <person name="Ding H."/>
            <person name="Gao S."/>
            <person name="Zong X."/>
        </authorList>
    </citation>
    <scope>NUCLEOTIDE SEQUENCE [LARGE SCALE GENOMIC DNA]</scope>
    <source>
        <strain evidence="4 5">cv. Zhongwan 6</strain>
    </source>
</reference>
<dbReference type="Gene3D" id="1.25.40.10">
    <property type="entry name" value="Tetratricopeptide repeat domain"/>
    <property type="match status" value="1"/>
</dbReference>
<comment type="caution">
    <text evidence="4">The sequence shown here is derived from an EMBL/GenBank/DDBJ whole genome shotgun (WGS) entry which is preliminary data.</text>
</comment>
<sequence>MNDLSYYILYQQRLRFIGFLAEVDESDLVRHDSSSSDSDNKEKKSSSSSSSSLKTKVYWSMRLEGHKPTQFTLGSALRVCSSLGLIQPGEMVHGYVVKNGFESNVFIVVELVDMYEKCKCIFEAEFLFKGLTFDRKNHVLWTSMVTGYAENGDDRKAVEVFCYMRQ</sequence>
<feature type="region of interest" description="Disordered" evidence="3">
    <location>
        <begin position="30"/>
        <end position="49"/>
    </location>
</feature>
<dbReference type="PROSITE" id="PS51375">
    <property type="entry name" value="PPR"/>
    <property type="match status" value="1"/>
</dbReference>
<keyword evidence="1" id="KW-0677">Repeat</keyword>
<dbReference type="GO" id="GO:0003723">
    <property type="term" value="F:RNA binding"/>
    <property type="evidence" value="ECO:0007669"/>
    <property type="project" value="InterPro"/>
</dbReference>
<feature type="repeat" description="PPR" evidence="2">
    <location>
        <begin position="137"/>
        <end position="166"/>
    </location>
</feature>
<evidence type="ECO:0000256" key="2">
    <source>
        <dbReference type="PROSITE-ProRule" id="PRU00708"/>
    </source>
</evidence>
<accession>A0A9D4WBG4</accession>
<feature type="compositionally biased region" description="Basic and acidic residues" evidence="3">
    <location>
        <begin position="30"/>
        <end position="45"/>
    </location>
</feature>
<evidence type="ECO:0008006" key="6">
    <source>
        <dbReference type="Google" id="ProtNLM"/>
    </source>
</evidence>
<dbReference type="InterPro" id="IPR011990">
    <property type="entry name" value="TPR-like_helical_dom_sf"/>
</dbReference>
<keyword evidence="5" id="KW-1185">Reference proteome</keyword>
<evidence type="ECO:0000256" key="3">
    <source>
        <dbReference type="SAM" id="MobiDB-lite"/>
    </source>
</evidence>
<evidence type="ECO:0000313" key="4">
    <source>
        <dbReference type="EMBL" id="KAI5397561.1"/>
    </source>
</evidence>
<dbReference type="PANTHER" id="PTHR47926">
    <property type="entry name" value="PENTATRICOPEPTIDE REPEAT-CONTAINING PROTEIN"/>
    <property type="match status" value="1"/>
</dbReference>
<dbReference type="Pfam" id="PF01535">
    <property type="entry name" value="PPR"/>
    <property type="match status" value="1"/>
</dbReference>
<dbReference type="GO" id="GO:0009451">
    <property type="term" value="P:RNA modification"/>
    <property type="evidence" value="ECO:0007669"/>
    <property type="project" value="InterPro"/>
</dbReference>
<gene>
    <name evidence="4" type="ORF">KIW84_063397</name>
</gene>
<protein>
    <recommendedName>
        <fullName evidence="6">Pentatricopeptide repeat-containing protein</fullName>
    </recommendedName>
</protein>